<keyword evidence="2" id="KW-1185">Reference proteome</keyword>
<reference evidence="1 2" key="1">
    <citation type="submission" date="2016-01" db="EMBL/GenBank/DDBJ databases">
        <title>Complete genome and mega plasmid sequence of Sphingomonas panacis DCY99 elicits systemic resistance in rice to Xanthomonas oryzae.</title>
        <authorList>
            <person name="Kim Y.J."/>
            <person name="Yang D.C."/>
            <person name="Sing P."/>
        </authorList>
    </citation>
    <scope>NUCLEOTIDE SEQUENCE [LARGE SCALE GENOMIC DNA]</scope>
    <source>
        <strain evidence="1 2">DCY99</strain>
    </source>
</reference>
<evidence type="ECO:0000313" key="1">
    <source>
        <dbReference type="EMBL" id="AOH85302.1"/>
    </source>
</evidence>
<protein>
    <submittedName>
        <fullName evidence="1">Acyl carrier protein</fullName>
    </submittedName>
</protein>
<proteinExistence type="predicted"/>
<dbReference type="OrthoDB" id="9811033at2"/>
<dbReference type="STRING" id="1560345.AWL63_16475"/>
<dbReference type="RefSeq" id="WP_069205833.1">
    <property type="nucleotide sequence ID" value="NZ_CP014168.1"/>
</dbReference>
<name>A0A1B3ZD02_9SPHN</name>
<dbReference type="SUPFAM" id="SSF47336">
    <property type="entry name" value="ACP-like"/>
    <property type="match status" value="1"/>
</dbReference>
<sequence>MQHDEIVEELTGIFRDIFDEDDLVLRDDMTAADVARWTSLSHINLILAVEDTFDVKIGSGDIEKLTNVRALISLIERKTAR</sequence>
<dbReference type="InterPro" id="IPR036736">
    <property type="entry name" value="ACP-like_sf"/>
</dbReference>
<organism evidence="1 2">
    <name type="scientific">Sphingomonas panacis</name>
    <dbReference type="NCBI Taxonomy" id="1560345"/>
    <lineage>
        <taxon>Bacteria</taxon>
        <taxon>Pseudomonadati</taxon>
        <taxon>Pseudomonadota</taxon>
        <taxon>Alphaproteobacteria</taxon>
        <taxon>Sphingomonadales</taxon>
        <taxon>Sphingomonadaceae</taxon>
        <taxon>Sphingomonas</taxon>
    </lineage>
</organism>
<accession>A0A1B3ZD02</accession>
<dbReference type="Proteomes" id="UP000094256">
    <property type="component" value="Chromosome"/>
</dbReference>
<dbReference type="EMBL" id="CP014168">
    <property type="protein sequence ID" value="AOH85302.1"/>
    <property type="molecule type" value="Genomic_DNA"/>
</dbReference>
<dbReference type="KEGG" id="span:AWL63_16475"/>
<dbReference type="AlphaFoldDB" id="A0A1B3ZD02"/>
<evidence type="ECO:0000313" key="2">
    <source>
        <dbReference type="Proteomes" id="UP000094256"/>
    </source>
</evidence>
<dbReference type="Gene3D" id="1.10.1200.10">
    <property type="entry name" value="ACP-like"/>
    <property type="match status" value="1"/>
</dbReference>
<gene>
    <name evidence="1" type="ORF">AWL63_16475</name>
</gene>